<accession>A0ACB8CU87</accession>
<sequence>MWRDACSETGVCSWLQGQEKDLDRETCLMLYRKMLRQYQTGDTQNNPQRQAHILNKAIAQYAQPLHRPTVPNLAAYELQEWQAVTNVLHNLHGLPRPPVYPDIEAVGTLPTFEEFFAKEVVGVPDGYQPNTGNLVQPLLPPNETTVATFGRLLDRFANGDLSKPFATLKKGNSFPELAAALDAESIEDIRCTECSSGSLLEDGPSSSVSPEASHQSCSRCEGLRATRRNYEVLQARFLSYFFWPALVDGLNVPGTVELPVEPPKIPVKSRPGQRRKKKPWVKEKWKERKALAAQRAAARA</sequence>
<gene>
    <name evidence="1" type="ORF">HPB49_001144</name>
</gene>
<protein>
    <submittedName>
        <fullName evidence="1">Uncharacterized protein</fullName>
    </submittedName>
</protein>
<name>A0ACB8CU87_DERSI</name>
<reference evidence="1" key="1">
    <citation type="submission" date="2020-05" db="EMBL/GenBank/DDBJ databases">
        <title>Large-scale comparative analyses of tick genomes elucidate their genetic diversity and vector capacities.</title>
        <authorList>
            <person name="Jia N."/>
            <person name="Wang J."/>
            <person name="Shi W."/>
            <person name="Du L."/>
            <person name="Sun Y."/>
            <person name="Zhan W."/>
            <person name="Jiang J."/>
            <person name="Wang Q."/>
            <person name="Zhang B."/>
            <person name="Ji P."/>
            <person name="Sakyi L.B."/>
            <person name="Cui X."/>
            <person name="Yuan T."/>
            <person name="Jiang B."/>
            <person name="Yang W."/>
            <person name="Lam T.T.-Y."/>
            <person name="Chang Q."/>
            <person name="Ding S."/>
            <person name="Wang X."/>
            <person name="Zhu J."/>
            <person name="Ruan X."/>
            <person name="Zhao L."/>
            <person name="Wei J."/>
            <person name="Que T."/>
            <person name="Du C."/>
            <person name="Cheng J."/>
            <person name="Dai P."/>
            <person name="Han X."/>
            <person name="Huang E."/>
            <person name="Gao Y."/>
            <person name="Liu J."/>
            <person name="Shao H."/>
            <person name="Ye R."/>
            <person name="Li L."/>
            <person name="Wei W."/>
            <person name="Wang X."/>
            <person name="Wang C."/>
            <person name="Yang T."/>
            <person name="Huo Q."/>
            <person name="Li W."/>
            <person name="Guo W."/>
            <person name="Chen H."/>
            <person name="Zhou L."/>
            <person name="Ni X."/>
            <person name="Tian J."/>
            <person name="Zhou Y."/>
            <person name="Sheng Y."/>
            <person name="Liu T."/>
            <person name="Pan Y."/>
            <person name="Xia L."/>
            <person name="Li J."/>
            <person name="Zhao F."/>
            <person name="Cao W."/>
        </authorList>
    </citation>
    <scope>NUCLEOTIDE SEQUENCE</scope>
    <source>
        <strain evidence="1">Dsil-2018</strain>
    </source>
</reference>
<proteinExistence type="predicted"/>
<comment type="caution">
    <text evidence="1">The sequence shown here is derived from an EMBL/GenBank/DDBJ whole genome shotgun (WGS) entry which is preliminary data.</text>
</comment>
<evidence type="ECO:0000313" key="2">
    <source>
        <dbReference type="Proteomes" id="UP000821865"/>
    </source>
</evidence>
<dbReference type="Proteomes" id="UP000821865">
    <property type="component" value="Chromosome 4"/>
</dbReference>
<dbReference type="EMBL" id="CM023473">
    <property type="protein sequence ID" value="KAH7952793.1"/>
    <property type="molecule type" value="Genomic_DNA"/>
</dbReference>
<evidence type="ECO:0000313" key="1">
    <source>
        <dbReference type="EMBL" id="KAH7952793.1"/>
    </source>
</evidence>
<organism evidence="1 2">
    <name type="scientific">Dermacentor silvarum</name>
    <name type="common">Tick</name>
    <dbReference type="NCBI Taxonomy" id="543639"/>
    <lineage>
        <taxon>Eukaryota</taxon>
        <taxon>Metazoa</taxon>
        <taxon>Ecdysozoa</taxon>
        <taxon>Arthropoda</taxon>
        <taxon>Chelicerata</taxon>
        <taxon>Arachnida</taxon>
        <taxon>Acari</taxon>
        <taxon>Parasitiformes</taxon>
        <taxon>Ixodida</taxon>
        <taxon>Ixodoidea</taxon>
        <taxon>Ixodidae</taxon>
        <taxon>Rhipicephalinae</taxon>
        <taxon>Dermacentor</taxon>
    </lineage>
</organism>
<keyword evidence="2" id="KW-1185">Reference proteome</keyword>